<dbReference type="Pfam" id="PF00534">
    <property type="entry name" value="Glycos_transf_1"/>
    <property type="match status" value="1"/>
</dbReference>
<evidence type="ECO:0000259" key="2">
    <source>
        <dbReference type="Pfam" id="PF13439"/>
    </source>
</evidence>
<comment type="caution">
    <text evidence="3">The sequence shown here is derived from an EMBL/GenBank/DDBJ whole genome shotgun (WGS) entry which is preliminary data.</text>
</comment>
<proteinExistence type="predicted"/>
<keyword evidence="4" id="KW-1185">Reference proteome</keyword>
<dbReference type="PANTHER" id="PTHR45947:SF3">
    <property type="entry name" value="SULFOQUINOVOSYL TRANSFERASE SQD2"/>
    <property type="match status" value="1"/>
</dbReference>
<gene>
    <name evidence="3" type="ORF">FSZ31_12515</name>
</gene>
<dbReference type="SUPFAM" id="SSF53756">
    <property type="entry name" value="UDP-Glycosyltransferase/glycogen phosphorylase"/>
    <property type="match status" value="1"/>
</dbReference>
<dbReference type="Gene3D" id="3.40.50.2000">
    <property type="entry name" value="Glycogen Phosphorylase B"/>
    <property type="match status" value="2"/>
</dbReference>
<dbReference type="PANTHER" id="PTHR45947">
    <property type="entry name" value="SULFOQUINOVOSYL TRANSFERASE SQD2"/>
    <property type="match status" value="1"/>
</dbReference>
<protein>
    <submittedName>
        <fullName evidence="3">Glycosyltransferase family 4 protein</fullName>
    </submittedName>
</protein>
<evidence type="ECO:0000313" key="4">
    <source>
        <dbReference type="Proteomes" id="UP000321129"/>
    </source>
</evidence>
<accession>A0A5C6U4M8</accession>
<keyword evidence="3" id="KW-0808">Transferase</keyword>
<dbReference type="InterPro" id="IPR028098">
    <property type="entry name" value="Glyco_trans_4-like_N"/>
</dbReference>
<dbReference type="Pfam" id="PF13439">
    <property type="entry name" value="Glyco_transf_4"/>
    <property type="match status" value="1"/>
</dbReference>
<dbReference type="CDD" id="cd03801">
    <property type="entry name" value="GT4_PimA-like"/>
    <property type="match status" value="1"/>
</dbReference>
<feature type="domain" description="Glycosyltransferase subfamily 4-like N-terminal" evidence="2">
    <location>
        <begin position="45"/>
        <end position="197"/>
    </location>
</feature>
<evidence type="ECO:0000259" key="1">
    <source>
        <dbReference type="Pfam" id="PF00534"/>
    </source>
</evidence>
<dbReference type="InterPro" id="IPR050194">
    <property type="entry name" value="Glycosyltransferase_grp1"/>
</dbReference>
<dbReference type="InterPro" id="IPR001296">
    <property type="entry name" value="Glyco_trans_1"/>
</dbReference>
<dbReference type="GO" id="GO:0016758">
    <property type="term" value="F:hexosyltransferase activity"/>
    <property type="evidence" value="ECO:0007669"/>
    <property type="project" value="TreeGrafter"/>
</dbReference>
<evidence type="ECO:0000313" key="3">
    <source>
        <dbReference type="EMBL" id="TXC67789.1"/>
    </source>
</evidence>
<reference evidence="3 4" key="1">
    <citation type="submission" date="2019-08" db="EMBL/GenBank/DDBJ databases">
        <title>Sphingorhabdus soil sp. nov., isolated from arctic soil.</title>
        <authorList>
            <person name="Liu Y."/>
        </authorList>
    </citation>
    <scope>NUCLEOTIDE SEQUENCE [LARGE SCALE GENOMIC DNA]</scope>
    <source>
        <strain evidence="3 4">D-2Q-5-6</strain>
    </source>
</reference>
<dbReference type="Proteomes" id="UP000321129">
    <property type="component" value="Unassembled WGS sequence"/>
</dbReference>
<name>A0A5C6U4M8_9SPHN</name>
<dbReference type="AlphaFoldDB" id="A0A5C6U4M8"/>
<sequence>MAGAALARRSARNARRCARGVVMTAPDLAGRRVFVFAKGFAPDEGGMQTYAAGVAHGYAALGASVTVFSQTSIGPRVFEADGLRLVDIGPGKSPLVIARLRAAVRREMRANGAPDFVHATTWRTAVIARLAGLAFAVTVHGREMARTQGLAAMVMRHVLARAERIVAVSHYTRRVLLVRFPELTERTVIAWNGCDSDPASACGPKDTDPPLVLTLCRIEPRKNVATAIGAVAACNSPAIRCHYIVAGRGPDLAKIRAQAERLSQGQAIRIAGFVSDDEMATLYHRAAIFLHPQIAVEQGRDFEGFGIAIADAMAAGCACIVGRDGGTPELVEDGVSGIVVDGHDGEEVGAALRMLLDDTERCRAIGTAARTRAARFTWDRHVRIALGTIPGD</sequence>
<dbReference type="EMBL" id="VOPY01000004">
    <property type="protein sequence ID" value="TXC67789.1"/>
    <property type="molecule type" value="Genomic_DNA"/>
</dbReference>
<organism evidence="3 4">
    <name type="scientific">Flavisphingopyxis soli</name>
    <dbReference type="NCBI Taxonomy" id="2601267"/>
    <lineage>
        <taxon>Bacteria</taxon>
        <taxon>Pseudomonadati</taxon>
        <taxon>Pseudomonadota</taxon>
        <taxon>Alphaproteobacteria</taxon>
        <taxon>Sphingomonadales</taxon>
        <taxon>Sphingopyxidaceae</taxon>
        <taxon>Flavisphingopyxis</taxon>
    </lineage>
</organism>
<feature type="domain" description="Glycosyl transferase family 1" evidence="1">
    <location>
        <begin position="204"/>
        <end position="371"/>
    </location>
</feature>